<evidence type="ECO:0000313" key="6">
    <source>
        <dbReference type="EMBL" id="AQW21166.1"/>
    </source>
</evidence>
<dbReference type="RefSeq" id="WP_052127742.1">
    <property type="nucleotide sequence ID" value="NZ_CP018906.1"/>
</dbReference>
<dbReference type="EC" id="3.4.21.89" evidence="4"/>
<dbReference type="Pfam" id="PF10502">
    <property type="entry name" value="Peptidase_S26"/>
    <property type="match status" value="1"/>
</dbReference>
<reference evidence="6 7" key="1">
    <citation type="journal article" date="2015" name="Genome Announc.">
        <title>Genome Sequence of Lactobacillus curieae CCTCC M 2011381T, a Novel Producer of Gamma-aminobutyric Acid.</title>
        <authorList>
            <person name="Wang Y."/>
            <person name="Wang Y."/>
            <person name="Lang C."/>
            <person name="Wei D."/>
            <person name="Xu P."/>
            <person name="Xie J."/>
        </authorList>
    </citation>
    <scope>NUCLEOTIDE SEQUENCE [LARGE SCALE GENOMIC DNA]</scope>
    <source>
        <strain evidence="6 7">CCTCC M 2011381</strain>
    </source>
</reference>
<dbReference type="GO" id="GO:0009003">
    <property type="term" value="F:signal peptidase activity"/>
    <property type="evidence" value="ECO:0007669"/>
    <property type="project" value="UniProtKB-EC"/>
</dbReference>
<dbReference type="InterPro" id="IPR036286">
    <property type="entry name" value="LexA/Signal_pep-like_sf"/>
</dbReference>
<comment type="subcellular location">
    <subcellularLocation>
        <location evidence="1">Cell membrane</location>
        <topology evidence="1">Single-pass type II membrane protein</topology>
    </subcellularLocation>
    <subcellularLocation>
        <location evidence="4">Membrane</location>
        <topology evidence="4">Single-pass type II membrane protein</topology>
    </subcellularLocation>
</comment>
<dbReference type="GO" id="GO:0005886">
    <property type="term" value="C:plasma membrane"/>
    <property type="evidence" value="ECO:0007669"/>
    <property type="project" value="UniProtKB-SubCell"/>
</dbReference>
<organism evidence="6 7">
    <name type="scientific">Lentilactobacillus curieae</name>
    <dbReference type="NCBI Taxonomy" id="1138822"/>
    <lineage>
        <taxon>Bacteria</taxon>
        <taxon>Bacillati</taxon>
        <taxon>Bacillota</taxon>
        <taxon>Bacilli</taxon>
        <taxon>Lactobacillales</taxon>
        <taxon>Lactobacillaceae</taxon>
        <taxon>Lentilactobacillus</taxon>
    </lineage>
</organism>
<feature type="active site" evidence="3">
    <location>
        <position position="94"/>
    </location>
</feature>
<accession>A0A1S6QHS5</accession>
<dbReference type="EMBL" id="CP018906">
    <property type="protein sequence ID" value="AQW21166.1"/>
    <property type="molecule type" value="Genomic_DNA"/>
</dbReference>
<dbReference type="PANTHER" id="PTHR43390:SF1">
    <property type="entry name" value="CHLOROPLAST PROCESSING PEPTIDASE"/>
    <property type="match status" value="1"/>
</dbReference>
<feature type="transmembrane region" description="Helical" evidence="4">
    <location>
        <begin position="21"/>
        <end position="43"/>
    </location>
</feature>
<feature type="active site" evidence="3">
    <location>
        <position position="49"/>
    </location>
</feature>
<keyword evidence="4" id="KW-0812">Transmembrane</keyword>
<gene>
    <name evidence="6" type="ORF">PL11_004135</name>
</gene>
<dbReference type="NCBIfam" id="TIGR02227">
    <property type="entry name" value="sigpep_I_bact"/>
    <property type="match status" value="1"/>
</dbReference>
<sequence>MSKKSKAEQKPNSKFAEAMSWIIPIVVGVLVALLLRQFVVTFARVDGPSMEPNLVNNERMIVWRQAKVKHLSVIVFDAHGVDPEATKPNTDYVKRVIGMPGDTVSSRNGNIYVNGKKINQNFINKYQRTTGTGNWDLKSLSKSWSRHTNSVKVPKGEYFALGDHRSVSNDGRYWGFIPKKKVLGVAKTFFWETNKTKRNNVNNLAY</sequence>
<comment type="catalytic activity">
    <reaction evidence="4">
        <text>Cleavage of hydrophobic, N-terminal signal or leader sequences from secreted and periplasmic proteins.</text>
        <dbReference type="EC" id="3.4.21.89"/>
    </reaction>
</comment>
<dbReference type="AlphaFoldDB" id="A0A1S6QHS5"/>
<name>A0A1S6QHS5_9LACO</name>
<dbReference type="Gene3D" id="2.10.109.10">
    <property type="entry name" value="Umud Fragment, subunit A"/>
    <property type="match status" value="1"/>
</dbReference>
<dbReference type="CDD" id="cd06530">
    <property type="entry name" value="S26_SPase_I"/>
    <property type="match status" value="1"/>
</dbReference>
<dbReference type="eggNOG" id="COG0681">
    <property type="taxonomic scope" value="Bacteria"/>
</dbReference>
<keyword evidence="4" id="KW-0472">Membrane</keyword>
<dbReference type="PANTHER" id="PTHR43390">
    <property type="entry name" value="SIGNAL PEPTIDASE I"/>
    <property type="match status" value="1"/>
</dbReference>
<dbReference type="GO" id="GO:0006465">
    <property type="term" value="P:signal peptide processing"/>
    <property type="evidence" value="ECO:0007669"/>
    <property type="project" value="InterPro"/>
</dbReference>
<evidence type="ECO:0000256" key="1">
    <source>
        <dbReference type="ARBA" id="ARBA00004401"/>
    </source>
</evidence>
<evidence type="ECO:0000259" key="5">
    <source>
        <dbReference type="Pfam" id="PF10502"/>
    </source>
</evidence>
<protein>
    <recommendedName>
        <fullName evidence="4">Signal peptidase I</fullName>
        <ecNumber evidence="4">3.4.21.89</ecNumber>
    </recommendedName>
</protein>
<dbReference type="PRINTS" id="PR00727">
    <property type="entry name" value="LEADERPTASE"/>
</dbReference>
<dbReference type="SUPFAM" id="SSF51306">
    <property type="entry name" value="LexA/Signal peptidase"/>
    <property type="match status" value="1"/>
</dbReference>
<dbReference type="GO" id="GO:0004252">
    <property type="term" value="F:serine-type endopeptidase activity"/>
    <property type="evidence" value="ECO:0007669"/>
    <property type="project" value="InterPro"/>
</dbReference>
<evidence type="ECO:0000256" key="2">
    <source>
        <dbReference type="ARBA" id="ARBA00009370"/>
    </source>
</evidence>
<keyword evidence="4" id="KW-0645">Protease</keyword>
<proteinExistence type="inferred from homology"/>
<keyword evidence="4" id="KW-0378">Hydrolase</keyword>
<evidence type="ECO:0000256" key="4">
    <source>
        <dbReference type="RuleBase" id="RU362042"/>
    </source>
</evidence>
<feature type="domain" description="Peptidase S26" evidence="5">
    <location>
        <begin position="19"/>
        <end position="191"/>
    </location>
</feature>
<dbReference type="Proteomes" id="UP000030361">
    <property type="component" value="Chromosome"/>
</dbReference>
<keyword evidence="4" id="KW-1133">Transmembrane helix</keyword>
<evidence type="ECO:0000256" key="3">
    <source>
        <dbReference type="PIRSR" id="PIRSR600223-1"/>
    </source>
</evidence>
<dbReference type="InterPro" id="IPR019533">
    <property type="entry name" value="Peptidase_S26"/>
</dbReference>
<comment type="similarity">
    <text evidence="2 4">Belongs to the peptidase S26 family.</text>
</comment>
<dbReference type="KEGG" id="lcu:PL11_004135"/>
<evidence type="ECO:0000313" key="7">
    <source>
        <dbReference type="Proteomes" id="UP000030361"/>
    </source>
</evidence>
<dbReference type="InterPro" id="IPR000223">
    <property type="entry name" value="Pept_S26A_signal_pept_1"/>
</dbReference>
<keyword evidence="7" id="KW-1185">Reference proteome</keyword>